<dbReference type="EMBL" id="VSSQ01005678">
    <property type="protein sequence ID" value="MPM30044.1"/>
    <property type="molecule type" value="Genomic_DNA"/>
</dbReference>
<dbReference type="GO" id="GO:0016887">
    <property type="term" value="F:ATP hydrolysis activity"/>
    <property type="evidence" value="ECO:0007669"/>
    <property type="project" value="InterPro"/>
</dbReference>
<dbReference type="InterPro" id="IPR039421">
    <property type="entry name" value="Type_1_exporter"/>
</dbReference>
<keyword evidence="7 8" id="KW-0472">Membrane</keyword>
<feature type="domain" description="ABC transporter" evidence="9">
    <location>
        <begin position="352"/>
        <end position="586"/>
    </location>
</feature>
<dbReference type="InterPro" id="IPR011527">
    <property type="entry name" value="ABC1_TM_dom"/>
</dbReference>
<feature type="transmembrane region" description="Helical" evidence="8">
    <location>
        <begin position="177"/>
        <end position="197"/>
    </location>
</feature>
<dbReference type="InterPro" id="IPR036640">
    <property type="entry name" value="ABC1_TM_sf"/>
</dbReference>
<evidence type="ECO:0000256" key="3">
    <source>
        <dbReference type="ARBA" id="ARBA00022692"/>
    </source>
</evidence>
<evidence type="ECO:0000256" key="7">
    <source>
        <dbReference type="ARBA" id="ARBA00023136"/>
    </source>
</evidence>
<comment type="subcellular location">
    <subcellularLocation>
        <location evidence="1">Membrane</location>
        <topology evidence="1">Multi-pass membrane protein</topology>
    </subcellularLocation>
</comment>
<dbReference type="InterPro" id="IPR027417">
    <property type="entry name" value="P-loop_NTPase"/>
</dbReference>
<evidence type="ECO:0000256" key="6">
    <source>
        <dbReference type="ARBA" id="ARBA00022989"/>
    </source>
</evidence>
<evidence type="ECO:0000259" key="10">
    <source>
        <dbReference type="PROSITE" id="PS50929"/>
    </source>
</evidence>
<evidence type="ECO:0000256" key="2">
    <source>
        <dbReference type="ARBA" id="ARBA00022448"/>
    </source>
</evidence>
<sequence length="595" mass="67264">MAKNTVKQDEKVISLKNKEIFLRLLSYLKPFKIKVIFILLLMIVIMISGLLSPMILQIAIDNYIDTKNIIGMLVISGVLLALNIVSMYSQRASILQMNKITNNILLNIRQELYVHIQKLSFSFFDDRPVGKILARVVGDVNSLSELFSNAVTTLIPQTLTIISVAAIMFYLNPSLALISITVLPLLFVALFGLQVFIRSKWQVYRQKRSNLNGFTHESFSGIRIIQNFTYEKEISKSFKNSVNDLMDSFVNAVFYNDFFWPIVDFSWGLSSILIFWYGAKLSQTGSVTIGTIAAFISYSGMFWRPILNIASFYNTLITNFAAAERIFEIMDITPDIEDLEANEIMPLIKGTVEFKNVTFGYEKHIPVLHNVSFKIKPGETIALVGPTGAGKTTITSLVSRFYDTNKGEVLIDGKNVKEVNLNSLRSQMGIMLQDTFLFSDTIKENIRYGKLDATEEEIIEAAKAVNAHEFIMQLENGYDTQVNERGSRLSVGQRQLISFARALLANPRILILDEATSNIDTATEILVQKGINKLLHGRTSFVIAHRLSTIRDCDKIMVIDNGTIIEAGTHDELIRRKGFYYNLYMAQYRFLNEGA</sequence>
<dbReference type="GO" id="GO:0015421">
    <property type="term" value="F:ABC-type oligopeptide transporter activity"/>
    <property type="evidence" value="ECO:0007669"/>
    <property type="project" value="TreeGrafter"/>
</dbReference>
<keyword evidence="3 8" id="KW-0812">Transmembrane</keyword>
<evidence type="ECO:0000256" key="5">
    <source>
        <dbReference type="ARBA" id="ARBA00022840"/>
    </source>
</evidence>
<dbReference type="SMART" id="SM00382">
    <property type="entry name" value="AAA"/>
    <property type="match status" value="1"/>
</dbReference>
<dbReference type="AlphaFoldDB" id="A0A644YVI7"/>
<evidence type="ECO:0000256" key="8">
    <source>
        <dbReference type="SAM" id="Phobius"/>
    </source>
</evidence>
<reference evidence="11" key="1">
    <citation type="submission" date="2019-08" db="EMBL/GenBank/DDBJ databases">
        <authorList>
            <person name="Kucharzyk K."/>
            <person name="Murdoch R.W."/>
            <person name="Higgins S."/>
            <person name="Loffler F."/>
        </authorList>
    </citation>
    <scope>NUCLEOTIDE SEQUENCE</scope>
</reference>
<gene>
    <name evidence="11" type="ORF">SDC9_76586</name>
</gene>
<dbReference type="FunFam" id="3.40.50.300:FF:000287">
    <property type="entry name" value="Multidrug ABC transporter ATP-binding protein"/>
    <property type="match status" value="1"/>
</dbReference>
<dbReference type="PANTHER" id="PTHR43394:SF1">
    <property type="entry name" value="ATP-BINDING CASSETTE SUB-FAMILY B MEMBER 10, MITOCHONDRIAL"/>
    <property type="match status" value="1"/>
</dbReference>
<dbReference type="GO" id="GO:0005524">
    <property type="term" value="F:ATP binding"/>
    <property type="evidence" value="ECO:0007669"/>
    <property type="project" value="UniProtKB-KW"/>
</dbReference>
<evidence type="ECO:0000256" key="4">
    <source>
        <dbReference type="ARBA" id="ARBA00022741"/>
    </source>
</evidence>
<name>A0A644YVI7_9ZZZZ</name>
<dbReference type="GO" id="GO:0016020">
    <property type="term" value="C:membrane"/>
    <property type="evidence" value="ECO:0007669"/>
    <property type="project" value="UniProtKB-SubCell"/>
</dbReference>
<dbReference type="InterPro" id="IPR003593">
    <property type="entry name" value="AAA+_ATPase"/>
</dbReference>
<dbReference type="InterPro" id="IPR003439">
    <property type="entry name" value="ABC_transporter-like_ATP-bd"/>
</dbReference>
<keyword evidence="6 8" id="KW-1133">Transmembrane helix</keyword>
<feature type="transmembrane region" description="Helical" evidence="8">
    <location>
        <begin position="258"/>
        <end position="279"/>
    </location>
</feature>
<evidence type="ECO:0000313" key="11">
    <source>
        <dbReference type="EMBL" id="MPM30044.1"/>
    </source>
</evidence>
<feature type="transmembrane region" description="Helical" evidence="8">
    <location>
        <begin position="35"/>
        <end position="56"/>
    </location>
</feature>
<feature type="domain" description="ABC transmembrane type-1" evidence="10">
    <location>
        <begin position="36"/>
        <end position="318"/>
    </location>
</feature>
<dbReference type="PANTHER" id="PTHR43394">
    <property type="entry name" value="ATP-DEPENDENT PERMEASE MDL1, MITOCHONDRIAL"/>
    <property type="match status" value="1"/>
</dbReference>
<dbReference type="Pfam" id="PF00664">
    <property type="entry name" value="ABC_membrane"/>
    <property type="match status" value="1"/>
</dbReference>
<feature type="transmembrane region" description="Helical" evidence="8">
    <location>
        <begin position="285"/>
        <end position="303"/>
    </location>
</feature>
<dbReference type="InterPro" id="IPR017871">
    <property type="entry name" value="ABC_transporter-like_CS"/>
</dbReference>
<dbReference type="Gene3D" id="3.40.50.300">
    <property type="entry name" value="P-loop containing nucleotide triphosphate hydrolases"/>
    <property type="match status" value="1"/>
</dbReference>
<dbReference type="PROSITE" id="PS50893">
    <property type="entry name" value="ABC_TRANSPORTER_2"/>
    <property type="match status" value="1"/>
</dbReference>
<proteinExistence type="predicted"/>
<dbReference type="PROSITE" id="PS00211">
    <property type="entry name" value="ABC_TRANSPORTER_1"/>
    <property type="match status" value="1"/>
</dbReference>
<comment type="caution">
    <text evidence="11">The sequence shown here is derived from an EMBL/GenBank/DDBJ whole genome shotgun (WGS) entry which is preliminary data.</text>
</comment>
<organism evidence="11">
    <name type="scientific">bioreactor metagenome</name>
    <dbReference type="NCBI Taxonomy" id="1076179"/>
    <lineage>
        <taxon>unclassified sequences</taxon>
        <taxon>metagenomes</taxon>
        <taxon>ecological metagenomes</taxon>
    </lineage>
</organism>
<dbReference type="SUPFAM" id="SSF52540">
    <property type="entry name" value="P-loop containing nucleoside triphosphate hydrolases"/>
    <property type="match status" value="1"/>
</dbReference>
<accession>A0A644YVI7</accession>
<protein>
    <submittedName>
        <fullName evidence="11">Putative ABC transporter ATP-binding protein</fullName>
    </submittedName>
</protein>
<feature type="transmembrane region" description="Helical" evidence="8">
    <location>
        <begin position="68"/>
        <end position="89"/>
    </location>
</feature>
<evidence type="ECO:0000256" key="1">
    <source>
        <dbReference type="ARBA" id="ARBA00004141"/>
    </source>
</evidence>
<keyword evidence="5 11" id="KW-0067">ATP-binding</keyword>
<keyword evidence="2" id="KW-0813">Transport</keyword>
<evidence type="ECO:0000259" key="9">
    <source>
        <dbReference type="PROSITE" id="PS50893"/>
    </source>
</evidence>
<dbReference type="Gene3D" id="1.20.1560.10">
    <property type="entry name" value="ABC transporter type 1, transmembrane domain"/>
    <property type="match status" value="1"/>
</dbReference>
<dbReference type="PROSITE" id="PS50929">
    <property type="entry name" value="ABC_TM1F"/>
    <property type="match status" value="1"/>
</dbReference>
<dbReference type="Pfam" id="PF00005">
    <property type="entry name" value="ABC_tran"/>
    <property type="match status" value="1"/>
</dbReference>
<dbReference type="SUPFAM" id="SSF90123">
    <property type="entry name" value="ABC transporter transmembrane region"/>
    <property type="match status" value="1"/>
</dbReference>
<keyword evidence="4" id="KW-0547">Nucleotide-binding</keyword>
<dbReference type="CDD" id="cd18545">
    <property type="entry name" value="ABC_6TM_YknV_like"/>
    <property type="match status" value="1"/>
</dbReference>